<dbReference type="InterPro" id="IPR006710">
    <property type="entry name" value="Glyco_hydro_43"/>
</dbReference>
<evidence type="ECO:0000313" key="5">
    <source>
        <dbReference type="EMBL" id="OMD42310.1"/>
    </source>
</evidence>
<reference evidence="5 6" key="1">
    <citation type="submission" date="2016-10" db="EMBL/GenBank/DDBJ databases">
        <title>Paenibacillus species isolates.</title>
        <authorList>
            <person name="Beno S.M."/>
        </authorList>
    </citation>
    <scope>NUCLEOTIDE SEQUENCE [LARGE SCALE GENOMIC DNA]</scope>
    <source>
        <strain evidence="5 6">FSL H7-0744</strain>
    </source>
</reference>
<evidence type="ECO:0000313" key="6">
    <source>
        <dbReference type="Proteomes" id="UP000187412"/>
    </source>
</evidence>
<protein>
    <recommendedName>
        <fullName evidence="7">Beta-xylosidase</fullName>
    </recommendedName>
</protein>
<dbReference type="InterPro" id="IPR023296">
    <property type="entry name" value="Glyco_hydro_beta-prop_sf"/>
</dbReference>
<evidence type="ECO:0000256" key="2">
    <source>
        <dbReference type="ARBA" id="ARBA00022801"/>
    </source>
</evidence>
<proteinExistence type="inferred from homology"/>
<comment type="similarity">
    <text evidence="1 4">Belongs to the glycosyl hydrolase 43 family.</text>
</comment>
<dbReference type="Gene3D" id="2.115.10.20">
    <property type="entry name" value="Glycosyl hydrolase domain, family 43"/>
    <property type="match status" value="1"/>
</dbReference>
<dbReference type="SUPFAM" id="SSF75005">
    <property type="entry name" value="Arabinanase/levansucrase/invertase"/>
    <property type="match status" value="1"/>
</dbReference>
<evidence type="ECO:0000256" key="3">
    <source>
        <dbReference type="ARBA" id="ARBA00023295"/>
    </source>
</evidence>
<evidence type="ECO:0000256" key="4">
    <source>
        <dbReference type="RuleBase" id="RU361187"/>
    </source>
</evidence>
<name>A0ABX3H085_PAEBO</name>
<dbReference type="Pfam" id="PF04616">
    <property type="entry name" value="Glyco_hydro_43"/>
    <property type="match status" value="1"/>
</dbReference>
<keyword evidence="2 4" id="KW-0378">Hydrolase</keyword>
<gene>
    <name evidence="5" type="ORF">BSK56_25790</name>
</gene>
<sequence>MMENNLNTAVIQNGVPLMDTNGNPVHAHGGHIFFEDGFYYWFGENRTGRCKVSCYRSANLADWEWRKDVLTLDSPVRPIYHRTSLELEPGEAQNGGYGKGAVIERPKVLYNALTGRYVMWMHWENGRDYSDARCAIADCGTIDGDYVFRGSFNPVGNMSRDCTLFQDDDGTAYFLAAARENADLIMYRLSPDYLSIEEQVKTLWPGQAREAPALMKRGGIYFLISSACTGWLPNQGAYAWAGQLTGRWSPLMPLGDLTTYDTQPAFIVPVTDAAKRQTSYLYVGDRWDPADYYASSYVFLPLEFPSERVMRLTWGERLTIDLGSGRMKAECSSGSGLFRLKSVGTELYLAAAGKLGEQGQTLSVEVRKLAYSDKQQQWAVEYNDDGTVKLMNGEFTLYSGTAGALTLEPAPDDLDKSHWLLTETEEEALIISSRDSKVLKAVRDSREGPGRVFLEPESAHDPRLGLDRQLFQLIPVR</sequence>
<accession>A0ABX3H085</accession>
<dbReference type="Proteomes" id="UP000187412">
    <property type="component" value="Unassembled WGS sequence"/>
</dbReference>
<evidence type="ECO:0008006" key="7">
    <source>
        <dbReference type="Google" id="ProtNLM"/>
    </source>
</evidence>
<organism evidence="5 6">
    <name type="scientific">Paenibacillus borealis</name>
    <dbReference type="NCBI Taxonomy" id="160799"/>
    <lineage>
        <taxon>Bacteria</taxon>
        <taxon>Bacillati</taxon>
        <taxon>Bacillota</taxon>
        <taxon>Bacilli</taxon>
        <taxon>Bacillales</taxon>
        <taxon>Paenibacillaceae</taxon>
        <taxon>Paenibacillus</taxon>
    </lineage>
</organism>
<dbReference type="PANTHER" id="PTHR22925:SF3">
    <property type="entry name" value="GLYCOSYL HYDROLASE FAMILY PROTEIN 43"/>
    <property type="match status" value="1"/>
</dbReference>
<dbReference type="CDD" id="cd18822">
    <property type="entry name" value="GH43_CtGH43-like"/>
    <property type="match status" value="1"/>
</dbReference>
<comment type="caution">
    <text evidence="5">The sequence shown here is derived from an EMBL/GenBank/DDBJ whole genome shotgun (WGS) entry which is preliminary data.</text>
</comment>
<dbReference type="EMBL" id="MPTB01000041">
    <property type="protein sequence ID" value="OMD42310.1"/>
    <property type="molecule type" value="Genomic_DNA"/>
</dbReference>
<keyword evidence="3 4" id="KW-0326">Glycosidase</keyword>
<keyword evidence="6" id="KW-1185">Reference proteome</keyword>
<dbReference type="PANTHER" id="PTHR22925">
    <property type="entry name" value="GLYCOSYL HYDROLASE 43 FAMILY MEMBER"/>
    <property type="match status" value="1"/>
</dbReference>
<evidence type="ECO:0000256" key="1">
    <source>
        <dbReference type="ARBA" id="ARBA00009865"/>
    </source>
</evidence>